<dbReference type="Pfam" id="PF00561">
    <property type="entry name" value="Abhydrolase_1"/>
    <property type="match status" value="1"/>
</dbReference>
<dbReference type="PANTHER" id="PTHR43433:SF4">
    <property type="entry name" value="NON-HEME CHLOROPEROXIDASE-RELATED"/>
    <property type="match status" value="1"/>
</dbReference>
<dbReference type="PANTHER" id="PTHR43433">
    <property type="entry name" value="HYDROLASE, ALPHA/BETA FOLD FAMILY PROTEIN"/>
    <property type="match status" value="1"/>
</dbReference>
<proteinExistence type="predicted"/>
<dbReference type="SUPFAM" id="SSF53474">
    <property type="entry name" value="alpha/beta-Hydrolases"/>
    <property type="match status" value="1"/>
</dbReference>
<feature type="domain" description="AB hydrolase-1" evidence="1">
    <location>
        <begin position="25"/>
        <end position="264"/>
    </location>
</feature>
<dbReference type="PRINTS" id="PR00111">
    <property type="entry name" value="ABHYDROLASE"/>
</dbReference>
<evidence type="ECO:0000259" key="1">
    <source>
        <dbReference type="Pfam" id="PF00561"/>
    </source>
</evidence>
<dbReference type="InterPro" id="IPR029058">
    <property type="entry name" value="AB_hydrolase_fold"/>
</dbReference>
<dbReference type="InterPro" id="IPR000639">
    <property type="entry name" value="Epox_hydrolase-like"/>
</dbReference>
<dbReference type="InterPro" id="IPR000073">
    <property type="entry name" value="AB_hydrolase_1"/>
</dbReference>
<comment type="caution">
    <text evidence="2">The sequence shown here is derived from an EMBL/GenBank/DDBJ whole genome shotgun (WGS) entry which is preliminary data.</text>
</comment>
<protein>
    <submittedName>
        <fullName evidence="2">Alpha/beta hydrolase</fullName>
    </submittedName>
</protein>
<reference evidence="2" key="1">
    <citation type="submission" date="2019-05" db="EMBL/GenBank/DDBJ databases">
        <title>Isolation and characterization of methanogens from the cold seep sediment at Four-Way Closure Ridge.</title>
        <authorList>
            <person name="You Y.-T."/>
            <person name="Chen S.-C."/>
            <person name="Zhang W.-L."/>
            <person name="Lai M.-C."/>
        </authorList>
    </citation>
    <scope>NUCLEOTIDE SEQUENCE</scope>
    <source>
        <strain evidence="2">FWC-SCC3</strain>
    </source>
</reference>
<dbReference type="Proteomes" id="UP001168423">
    <property type="component" value="Unassembled WGS sequence"/>
</dbReference>
<organism evidence="2 3">
    <name type="scientific">Methanoculleus methanifontis</name>
    <dbReference type="NCBI Taxonomy" id="2584086"/>
    <lineage>
        <taxon>Archaea</taxon>
        <taxon>Methanobacteriati</taxon>
        <taxon>Methanobacteriota</taxon>
        <taxon>Stenosarchaea group</taxon>
        <taxon>Methanomicrobia</taxon>
        <taxon>Methanomicrobiales</taxon>
        <taxon>Methanomicrobiaceae</taxon>
        <taxon>Methanoculleus</taxon>
    </lineage>
</organism>
<name>A0ABT8M1T1_9EURY</name>
<gene>
    <name evidence="2" type="ORF">FGW20_08065</name>
</gene>
<evidence type="ECO:0000313" key="2">
    <source>
        <dbReference type="EMBL" id="MDN7012994.1"/>
    </source>
</evidence>
<keyword evidence="3" id="KW-1185">Reference proteome</keyword>
<dbReference type="PRINTS" id="PR00412">
    <property type="entry name" value="EPOXHYDRLASE"/>
</dbReference>
<evidence type="ECO:0000313" key="3">
    <source>
        <dbReference type="Proteomes" id="UP001168423"/>
    </source>
</evidence>
<dbReference type="GO" id="GO:0016787">
    <property type="term" value="F:hydrolase activity"/>
    <property type="evidence" value="ECO:0007669"/>
    <property type="project" value="UniProtKB-KW"/>
</dbReference>
<dbReference type="InterPro" id="IPR050471">
    <property type="entry name" value="AB_hydrolase"/>
</dbReference>
<dbReference type="RefSeq" id="WP_301677579.1">
    <property type="nucleotide sequence ID" value="NZ_VCYI01000009.1"/>
</dbReference>
<accession>A0ABT8M1T1</accession>
<sequence length="290" mass="31363">MPYLTVGKENLGIIDLYYEDHGAGKPVVLIHGWPLSGQSWEKQVPALLDAGYRVVAYDRRGFGNSAKPTFGYDYDTLAEDLHKLMAELDLAEATLVGFSMGGGEVARYLGTYGSDRVERAVFISAIPPFLLKTSDNPEGVDGSVFDGIMENIAADRPAFLSAFLSEFYNVDVLGGELISDEAVRFSWNVAAAASPVGTLDCVPAWLTDFRDDLTSIDVPVLVIHGNADRIVPFAASGKRTAEMVKDGRLVVVEGGPHGIIWTHAGQVNRELLDFLGQEVLEAQPFAANPT</sequence>
<dbReference type="Gene3D" id="3.40.50.1820">
    <property type="entry name" value="alpha/beta hydrolase"/>
    <property type="match status" value="1"/>
</dbReference>
<keyword evidence="2" id="KW-0378">Hydrolase</keyword>
<dbReference type="EMBL" id="VCYI01000009">
    <property type="protein sequence ID" value="MDN7012994.1"/>
    <property type="molecule type" value="Genomic_DNA"/>
</dbReference>